<gene>
    <name evidence="1" type="ORF">U729_3151</name>
</gene>
<sequence length="76" mass="8972">MIFPKMTNRNNRYRGPLESEKEIKSDLEARNAVKELSAELNKLFDMYDYLIQDNQKNKYLDYSNVANLNIKINGVK</sequence>
<dbReference type="KEGG" id="cbv:U729_3151"/>
<geneLocation type="plasmid" evidence="1 2">
    <name>pCBJ</name>
</geneLocation>
<dbReference type="HOGENOM" id="CLU_2648024_0_0_9"/>
<proteinExistence type="predicted"/>
<protein>
    <submittedName>
        <fullName evidence="1">Uncharacterized protein</fullName>
    </submittedName>
</protein>
<keyword evidence="2" id="KW-1185">Reference proteome</keyword>
<dbReference type="Proteomes" id="UP000030635">
    <property type="component" value="Plasmid pCBJ"/>
</dbReference>
<dbReference type="AlphaFoldDB" id="A0A0A7G2J5"/>
<keyword evidence="1" id="KW-0614">Plasmid</keyword>
<reference evidence="1 2" key="1">
    <citation type="journal article" date="2015" name="Infect. Genet. Evol.">
        <title>Genomic sequences of six botulinum neurotoxin-producing strains representing three clostridial species illustrate the mobility and diversity of botulinum neurotoxin genes.</title>
        <authorList>
            <person name="Smith T.J."/>
            <person name="Hill K.K."/>
            <person name="Xie G."/>
            <person name="Foley B.T."/>
            <person name="Williamson C.H."/>
            <person name="Foster J.T."/>
            <person name="Johnson S.L."/>
            <person name="Chertkov O."/>
            <person name="Teshima H."/>
            <person name="Gibbons H.S."/>
            <person name="Johnsky L.A."/>
            <person name="Karavis M.A."/>
            <person name="Smith L.A."/>
        </authorList>
    </citation>
    <scope>NUCLEOTIDE SEQUENCE [LARGE SCALE GENOMIC DNA]</scope>
    <source>
        <strain evidence="1">Sullivan</strain>
        <plasmid evidence="2">Plasmid pCBJ</plasmid>
    </source>
</reference>
<accession>A0A0A7G2J5</accession>
<organism evidence="1 2">
    <name type="scientific">Clostridium baratii str. Sullivan</name>
    <dbReference type="NCBI Taxonomy" id="1415775"/>
    <lineage>
        <taxon>Bacteria</taxon>
        <taxon>Bacillati</taxon>
        <taxon>Bacillota</taxon>
        <taxon>Clostridia</taxon>
        <taxon>Eubacteriales</taxon>
        <taxon>Clostridiaceae</taxon>
        <taxon>Clostridium</taxon>
    </lineage>
</organism>
<dbReference type="EMBL" id="CP006906">
    <property type="protein sequence ID" value="AIY85241.1"/>
    <property type="molecule type" value="Genomic_DNA"/>
</dbReference>
<name>A0A0A7G2J5_9CLOT</name>
<evidence type="ECO:0000313" key="2">
    <source>
        <dbReference type="Proteomes" id="UP000030635"/>
    </source>
</evidence>
<evidence type="ECO:0000313" key="1">
    <source>
        <dbReference type="EMBL" id="AIY85241.1"/>
    </source>
</evidence>
<dbReference type="RefSeq" id="WP_040113659.1">
    <property type="nucleotide sequence ID" value="NZ_CP006906.1"/>
</dbReference>